<dbReference type="GO" id="GO:0016020">
    <property type="term" value="C:membrane"/>
    <property type="evidence" value="ECO:0007669"/>
    <property type="project" value="UniProtKB-SubCell"/>
</dbReference>
<keyword evidence="7" id="KW-0443">Lipid metabolism</keyword>
<dbReference type="GO" id="GO:0016627">
    <property type="term" value="F:oxidoreductase activity, acting on the CH-CH group of donors"/>
    <property type="evidence" value="ECO:0007669"/>
    <property type="project" value="InterPro"/>
</dbReference>
<dbReference type="Gene3D" id="1.20.120.1630">
    <property type="match status" value="1"/>
</dbReference>
<gene>
    <name evidence="11" type="ORF">BJ508DRAFT_409993</name>
</gene>
<evidence type="ECO:0000256" key="7">
    <source>
        <dbReference type="ARBA" id="ARBA00023098"/>
    </source>
</evidence>
<dbReference type="PROSITE" id="PS50244">
    <property type="entry name" value="S5A_REDUCTASE"/>
    <property type="match status" value="1"/>
</dbReference>
<keyword evidence="8 9" id="KW-0472">Membrane</keyword>
<organism evidence="11 12">
    <name type="scientific">Ascobolus immersus RN42</name>
    <dbReference type="NCBI Taxonomy" id="1160509"/>
    <lineage>
        <taxon>Eukaryota</taxon>
        <taxon>Fungi</taxon>
        <taxon>Dikarya</taxon>
        <taxon>Ascomycota</taxon>
        <taxon>Pezizomycotina</taxon>
        <taxon>Pezizomycetes</taxon>
        <taxon>Pezizales</taxon>
        <taxon>Ascobolaceae</taxon>
        <taxon>Ascobolus</taxon>
    </lineage>
</organism>
<evidence type="ECO:0000256" key="2">
    <source>
        <dbReference type="ARBA" id="ARBA00007742"/>
    </source>
</evidence>
<comment type="subcellular location">
    <subcellularLocation>
        <location evidence="1">Membrane</location>
        <topology evidence="1">Multi-pass membrane protein</topology>
    </subcellularLocation>
</comment>
<dbReference type="AlphaFoldDB" id="A0A3N4IQN4"/>
<feature type="transmembrane region" description="Helical" evidence="9">
    <location>
        <begin position="123"/>
        <end position="144"/>
    </location>
</feature>
<proteinExistence type="inferred from homology"/>
<dbReference type="InterPro" id="IPR039357">
    <property type="entry name" value="SRD5A/TECR"/>
</dbReference>
<feature type="domain" description="3-oxo-5-alpha-steroid 4-dehydrogenase C-terminal" evidence="10">
    <location>
        <begin position="160"/>
        <end position="314"/>
    </location>
</feature>
<feature type="transmembrane region" description="Helical" evidence="9">
    <location>
        <begin position="165"/>
        <end position="183"/>
    </location>
</feature>
<evidence type="ECO:0000256" key="6">
    <source>
        <dbReference type="ARBA" id="ARBA00023002"/>
    </source>
</evidence>
<dbReference type="PANTHER" id="PTHR10556:SF28">
    <property type="entry name" value="VERY-LONG-CHAIN ENOYL-COA REDUCTASE"/>
    <property type="match status" value="1"/>
</dbReference>
<evidence type="ECO:0000256" key="8">
    <source>
        <dbReference type="ARBA" id="ARBA00023136"/>
    </source>
</evidence>
<dbReference type="Proteomes" id="UP000275078">
    <property type="component" value="Unassembled WGS sequence"/>
</dbReference>
<feature type="transmembrane region" description="Helical" evidence="9">
    <location>
        <begin position="203"/>
        <end position="222"/>
    </location>
</feature>
<sequence>MGGIRLQTKPRGKHIKSLPTSIDVDETAPAQSIHERLASRTGLSVHRIRLTKGSDGTVIPFTNKDTIADMGLLQDSVILVKDLGPQIAWRTVFVIEYLGPLLIHPIILYLLRPYVYPYFKGEISTSTISPVQYIIFFMSVFHFIKREFETIFVHRFSAQTMPFAYIFRNSAHYWILAGLFMAWDFYRPDAAINDPSHYANGTIYQAVWVALFVFAELANANAHLTLANLRPKGTTQRGIPKGFGFSTVTCPNYGFEIMAWLCVWALSGFSWACILYLTTGSYFMWQWGKKKERRYRKEFGTMYKAKRSVMIPGLL</sequence>
<feature type="transmembrane region" description="Helical" evidence="9">
    <location>
        <begin position="269"/>
        <end position="287"/>
    </location>
</feature>
<accession>A0A3N4IQN4</accession>
<evidence type="ECO:0000256" key="1">
    <source>
        <dbReference type="ARBA" id="ARBA00004141"/>
    </source>
</evidence>
<dbReference type="EMBL" id="ML119645">
    <property type="protein sequence ID" value="RPA88096.1"/>
    <property type="molecule type" value="Genomic_DNA"/>
</dbReference>
<dbReference type="STRING" id="1160509.A0A3N4IQN4"/>
<keyword evidence="12" id="KW-1185">Reference proteome</keyword>
<dbReference type="OrthoDB" id="540503at2759"/>
<evidence type="ECO:0000313" key="12">
    <source>
        <dbReference type="Proteomes" id="UP000275078"/>
    </source>
</evidence>
<feature type="transmembrane region" description="Helical" evidence="9">
    <location>
        <begin position="243"/>
        <end position="263"/>
    </location>
</feature>
<evidence type="ECO:0000256" key="9">
    <source>
        <dbReference type="SAM" id="Phobius"/>
    </source>
</evidence>
<feature type="transmembrane region" description="Helical" evidence="9">
    <location>
        <begin position="87"/>
        <end position="111"/>
    </location>
</feature>
<dbReference type="PANTHER" id="PTHR10556">
    <property type="entry name" value="3-OXO-5-ALPHA-STEROID 4-DEHYDROGENASE"/>
    <property type="match status" value="1"/>
</dbReference>
<keyword evidence="6" id="KW-0560">Oxidoreductase</keyword>
<keyword evidence="4 9" id="KW-0812">Transmembrane</keyword>
<keyword evidence="5 9" id="KW-1133">Transmembrane helix</keyword>
<dbReference type="Pfam" id="PF02544">
    <property type="entry name" value="Steroid_dh"/>
    <property type="match status" value="1"/>
</dbReference>
<comment type="similarity">
    <text evidence="2">Belongs to the steroid 5-alpha reductase family.</text>
</comment>
<evidence type="ECO:0000256" key="5">
    <source>
        <dbReference type="ARBA" id="ARBA00022989"/>
    </source>
</evidence>
<keyword evidence="3" id="KW-0444">Lipid biosynthesis</keyword>
<evidence type="ECO:0000259" key="10">
    <source>
        <dbReference type="Pfam" id="PF02544"/>
    </source>
</evidence>
<evidence type="ECO:0000256" key="4">
    <source>
        <dbReference type="ARBA" id="ARBA00022692"/>
    </source>
</evidence>
<evidence type="ECO:0000313" key="11">
    <source>
        <dbReference type="EMBL" id="RPA88096.1"/>
    </source>
</evidence>
<dbReference type="InterPro" id="IPR001104">
    <property type="entry name" value="3-oxo-5_a-steroid_4-DH_C"/>
</dbReference>
<reference evidence="11 12" key="1">
    <citation type="journal article" date="2018" name="Nat. Ecol. Evol.">
        <title>Pezizomycetes genomes reveal the molecular basis of ectomycorrhizal truffle lifestyle.</title>
        <authorList>
            <person name="Murat C."/>
            <person name="Payen T."/>
            <person name="Noel B."/>
            <person name="Kuo A."/>
            <person name="Morin E."/>
            <person name="Chen J."/>
            <person name="Kohler A."/>
            <person name="Krizsan K."/>
            <person name="Balestrini R."/>
            <person name="Da Silva C."/>
            <person name="Montanini B."/>
            <person name="Hainaut M."/>
            <person name="Levati E."/>
            <person name="Barry K.W."/>
            <person name="Belfiori B."/>
            <person name="Cichocki N."/>
            <person name="Clum A."/>
            <person name="Dockter R.B."/>
            <person name="Fauchery L."/>
            <person name="Guy J."/>
            <person name="Iotti M."/>
            <person name="Le Tacon F."/>
            <person name="Lindquist E.A."/>
            <person name="Lipzen A."/>
            <person name="Malagnac F."/>
            <person name="Mello A."/>
            <person name="Molinier V."/>
            <person name="Miyauchi S."/>
            <person name="Poulain J."/>
            <person name="Riccioni C."/>
            <person name="Rubini A."/>
            <person name="Sitrit Y."/>
            <person name="Splivallo R."/>
            <person name="Traeger S."/>
            <person name="Wang M."/>
            <person name="Zifcakova L."/>
            <person name="Wipf D."/>
            <person name="Zambonelli A."/>
            <person name="Paolocci F."/>
            <person name="Nowrousian M."/>
            <person name="Ottonello S."/>
            <person name="Baldrian P."/>
            <person name="Spatafora J.W."/>
            <person name="Henrissat B."/>
            <person name="Nagy L.G."/>
            <person name="Aury J.M."/>
            <person name="Wincker P."/>
            <person name="Grigoriev I.V."/>
            <person name="Bonfante P."/>
            <person name="Martin F.M."/>
        </authorList>
    </citation>
    <scope>NUCLEOTIDE SEQUENCE [LARGE SCALE GENOMIC DNA]</scope>
    <source>
        <strain evidence="11 12">RN42</strain>
    </source>
</reference>
<evidence type="ECO:0000256" key="3">
    <source>
        <dbReference type="ARBA" id="ARBA00022516"/>
    </source>
</evidence>
<protein>
    <submittedName>
        <fullName evidence="11">Steroid alpha reductase family protein</fullName>
    </submittedName>
</protein>
<name>A0A3N4IQN4_ASCIM</name>
<dbReference type="GO" id="GO:0042761">
    <property type="term" value="P:very long-chain fatty acid biosynthetic process"/>
    <property type="evidence" value="ECO:0007669"/>
    <property type="project" value="TreeGrafter"/>
</dbReference>